<feature type="transmembrane region" description="Helical" evidence="4">
    <location>
        <begin position="309"/>
        <end position="335"/>
    </location>
</feature>
<protein>
    <submittedName>
        <fullName evidence="5">Glycosyl transferase family 2</fullName>
    </submittedName>
</protein>
<keyword evidence="3 5" id="KW-0808">Transferase</keyword>
<feature type="transmembrane region" description="Helical" evidence="4">
    <location>
        <begin position="347"/>
        <end position="365"/>
    </location>
</feature>
<dbReference type="AlphaFoldDB" id="A0A0D1BWU0"/>
<dbReference type="PATRIC" id="fig|1379739.3.peg.1681"/>
<evidence type="ECO:0000256" key="1">
    <source>
        <dbReference type="ARBA" id="ARBA00006739"/>
    </source>
</evidence>
<sequence length="420" mass="49436">MKSLNWLDYFFIYSLVSIWMLLLVNIILSLSGYRYYLKTLNSELKGLKDEEYPMVSILVPAHNEEKVIGRTVKSILLLDYPKDKMELIVINDDSSDNTKKILEQIEKEYRFYNFKIINTDSITGGKGKSNALNIGYKHSSGDFIAVYDADNTPDKNALKYLIETIIEDESLGAVIGKFRTRNKDRNMLTRFINIETLSFQWMCQAGRWNLLNLCTIPGTNFIVKRDIIQKLNGWDPRAIAEDTEISFRIYELGYKIKFVPYSVTWEQEPENLKVWFKQRTRWAKGNIYVLLKYFKNIFKGTSKNIIFDIFYFFSVYFLFLSSVIISDILFIVGIFSNINLHVTGNFNVLWILAYVLFVLEVSLTLTLEKGESNRKNLILVPIMYFTYCQMWMIVALKGIIQYMQDKLFKKEVKWYKTERF</sequence>
<dbReference type="Gene3D" id="3.90.550.10">
    <property type="entry name" value="Spore Coat Polysaccharide Biosynthesis Protein SpsA, Chain A"/>
    <property type="match status" value="1"/>
</dbReference>
<dbReference type="Pfam" id="PF13641">
    <property type="entry name" value="Glyco_tranf_2_3"/>
    <property type="match status" value="1"/>
</dbReference>
<keyword evidence="4" id="KW-0812">Transmembrane</keyword>
<dbReference type="SUPFAM" id="SSF53448">
    <property type="entry name" value="Nucleotide-diphospho-sugar transferases"/>
    <property type="match status" value="1"/>
</dbReference>
<accession>A0A0D1BWU0</accession>
<name>A0A0D1BWU0_CLOBO</name>
<feature type="transmembrane region" description="Helical" evidence="4">
    <location>
        <begin position="377"/>
        <end position="400"/>
    </location>
</feature>
<dbReference type="Proteomes" id="UP000032250">
    <property type="component" value="Unassembled WGS sequence"/>
</dbReference>
<reference evidence="5 6" key="1">
    <citation type="submission" date="2014-06" db="EMBL/GenBank/DDBJ databases">
        <title>Genome characterization of distinct group I Clostridium botulinum lineages.</title>
        <authorList>
            <person name="Giordani F."/>
            <person name="Anselmo A."/>
            <person name="Fillo S."/>
            <person name="Palozzi A.M."/>
            <person name="Fortunato A."/>
            <person name="Gentile B."/>
            <person name="Ciammaruconi A."/>
            <person name="Anniballi F."/>
            <person name="De Medici D."/>
            <person name="Lista F."/>
        </authorList>
    </citation>
    <scope>NUCLEOTIDE SEQUENCE [LARGE SCALE GENOMIC DNA]</scope>
    <source>
        <strain evidence="5 6">B2 450</strain>
    </source>
</reference>
<dbReference type="PANTHER" id="PTHR43630:SF1">
    <property type="entry name" value="POLY-BETA-1,6-N-ACETYL-D-GLUCOSAMINE SYNTHASE"/>
    <property type="match status" value="1"/>
</dbReference>
<organism evidence="5 6">
    <name type="scientific">Clostridium botulinum B2 450</name>
    <dbReference type="NCBI Taxonomy" id="1379739"/>
    <lineage>
        <taxon>Bacteria</taxon>
        <taxon>Bacillati</taxon>
        <taxon>Bacillota</taxon>
        <taxon>Clostridia</taxon>
        <taxon>Eubacteriales</taxon>
        <taxon>Clostridiaceae</taxon>
        <taxon>Clostridium</taxon>
    </lineage>
</organism>
<feature type="transmembrane region" description="Helical" evidence="4">
    <location>
        <begin position="6"/>
        <end position="28"/>
    </location>
</feature>
<evidence type="ECO:0000256" key="4">
    <source>
        <dbReference type="SAM" id="Phobius"/>
    </source>
</evidence>
<comment type="similarity">
    <text evidence="1">Belongs to the glycosyltransferase 2 family.</text>
</comment>
<gene>
    <name evidence="5" type="ORF">N495_06735</name>
</gene>
<dbReference type="OrthoDB" id="9768769at2"/>
<dbReference type="PANTHER" id="PTHR43630">
    <property type="entry name" value="POLY-BETA-1,6-N-ACETYL-D-GLUCOSAMINE SYNTHASE"/>
    <property type="match status" value="1"/>
</dbReference>
<keyword evidence="4" id="KW-1133">Transmembrane helix</keyword>
<proteinExistence type="inferred from homology"/>
<evidence type="ECO:0000313" key="5">
    <source>
        <dbReference type="EMBL" id="KIS23296.1"/>
    </source>
</evidence>
<dbReference type="CDD" id="cd06423">
    <property type="entry name" value="CESA_like"/>
    <property type="match status" value="1"/>
</dbReference>
<comment type="caution">
    <text evidence="5">The sequence shown here is derived from an EMBL/GenBank/DDBJ whole genome shotgun (WGS) entry which is preliminary data.</text>
</comment>
<dbReference type="EMBL" id="JXSU01000007">
    <property type="protein sequence ID" value="KIS23296.1"/>
    <property type="molecule type" value="Genomic_DNA"/>
</dbReference>
<keyword evidence="2" id="KW-0328">Glycosyltransferase</keyword>
<dbReference type="GO" id="GO:0016757">
    <property type="term" value="F:glycosyltransferase activity"/>
    <property type="evidence" value="ECO:0007669"/>
    <property type="project" value="UniProtKB-KW"/>
</dbReference>
<dbReference type="HOGENOM" id="CLU_023978_2_2_9"/>
<evidence type="ECO:0000256" key="3">
    <source>
        <dbReference type="ARBA" id="ARBA00022679"/>
    </source>
</evidence>
<dbReference type="InterPro" id="IPR029044">
    <property type="entry name" value="Nucleotide-diphossugar_trans"/>
</dbReference>
<keyword evidence="4" id="KW-0472">Membrane</keyword>
<evidence type="ECO:0000313" key="6">
    <source>
        <dbReference type="Proteomes" id="UP000032250"/>
    </source>
</evidence>
<evidence type="ECO:0000256" key="2">
    <source>
        <dbReference type="ARBA" id="ARBA00022676"/>
    </source>
</evidence>
<dbReference type="RefSeq" id="WP_042385262.1">
    <property type="nucleotide sequence ID" value="NZ_JXSU01000007.1"/>
</dbReference>